<keyword evidence="2" id="KW-0732">Signal</keyword>
<feature type="domain" description="IGFBP N-terminal" evidence="3">
    <location>
        <begin position="24"/>
        <end position="105"/>
    </location>
</feature>
<dbReference type="InterPro" id="IPR000867">
    <property type="entry name" value="IGFBP-like"/>
</dbReference>
<evidence type="ECO:0000256" key="2">
    <source>
        <dbReference type="SAM" id="SignalP"/>
    </source>
</evidence>
<reference evidence="4 5" key="1">
    <citation type="submission" date="2023-05" db="EMBL/GenBank/DDBJ databases">
        <title>B98-5 Cell Line De Novo Hybrid Assembly: An Optical Mapping Approach.</title>
        <authorList>
            <person name="Kananen K."/>
            <person name="Auerbach J.A."/>
            <person name="Kautto E."/>
            <person name="Blachly J.S."/>
        </authorList>
    </citation>
    <scope>NUCLEOTIDE SEQUENCE [LARGE SCALE GENOMIC DNA]</scope>
    <source>
        <strain evidence="4">B95-8</strain>
        <tissue evidence="4">Cell line</tissue>
    </source>
</reference>
<dbReference type="SMART" id="SM00121">
    <property type="entry name" value="IB"/>
    <property type="match status" value="1"/>
</dbReference>
<dbReference type="PRINTS" id="PR01976">
    <property type="entry name" value="IGFBPFAMILY"/>
</dbReference>
<gene>
    <name evidence="4" type="primary">IGFBP1</name>
    <name evidence="4" type="ORF">P7K49_025009</name>
</gene>
<evidence type="ECO:0000313" key="4">
    <source>
        <dbReference type="EMBL" id="KAK2095975.1"/>
    </source>
</evidence>
<feature type="signal peptide" evidence="2">
    <location>
        <begin position="1"/>
        <end position="23"/>
    </location>
</feature>
<feature type="chain" id="PRO_5047481554" evidence="2">
    <location>
        <begin position="24"/>
        <end position="165"/>
    </location>
</feature>
<sequence length="165" mass="17238">MLEILAAGVWPVLLLLTAQVTAGARWQCEPCLPEKLTNCNPVPETCLEVTRYAGCDCCPVCALTLGESCGVKTARCAQGLTCQPPPGEKKPLRTLLLGKGVCIEKSARAEATGTAVPSPPGTSCPAGTSCAHSPNCWVGLEPARACSQLELETRAPSWGRSCVTQ</sequence>
<keyword evidence="1" id="KW-1015">Disulfide bond</keyword>
<dbReference type="InterPro" id="IPR009030">
    <property type="entry name" value="Growth_fac_rcpt_cys_sf"/>
</dbReference>
<name>A0ABQ9UG12_SAGOE</name>
<dbReference type="SUPFAM" id="SSF57184">
    <property type="entry name" value="Growth factor receptor domain"/>
    <property type="match status" value="1"/>
</dbReference>
<evidence type="ECO:0000313" key="5">
    <source>
        <dbReference type="Proteomes" id="UP001266305"/>
    </source>
</evidence>
<dbReference type="Gene3D" id="4.10.40.20">
    <property type="match status" value="1"/>
</dbReference>
<protein>
    <submittedName>
        <fullName evidence="4">Insulin-like growth factor-binding protein 1</fullName>
    </submittedName>
</protein>
<dbReference type="Proteomes" id="UP001266305">
    <property type="component" value="Unassembled WGS sequence"/>
</dbReference>
<evidence type="ECO:0000259" key="3">
    <source>
        <dbReference type="PROSITE" id="PS51323"/>
    </source>
</evidence>
<organism evidence="4 5">
    <name type="scientific">Saguinus oedipus</name>
    <name type="common">Cotton-top tamarin</name>
    <name type="synonym">Oedipomidas oedipus</name>
    <dbReference type="NCBI Taxonomy" id="9490"/>
    <lineage>
        <taxon>Eukaryota</taxon>
        <taxon>Metazoa</taxon>
        <taxon>Chordata</taxon>
        <taxon>Craniata</taxon>
        <taxon>Vertebrata</taxon>
        <taxon>Euteleostomi</taxon>
        <taxon>Mammalia</taxon>
        <taxon>Eutheria</taxon>
        <taxon>Euarchontoglires</taxon>
        <taxon>Primates</taxon>
        <taxon>Haplorrhini</taxon>
        <taxon>Platyrrhini</taxon>
        <taxon>Cebidae</taxon>
        <taxon>Callitrichinae</taxon>
        <taxon>Saguinus</taxon>
    </lineage>
</organism>
<dbReference type="Pfam" id="PF00219">
    <property type="entry name" value="IGFBP"/>
    <property type="match status" value="1"/>
</dbReference>
<dbReference type="EMBL" id="JASSZA010000012">
    <property type="protein sequence ID" value="KAK2095975.1"/>
    <property type="molecule type" value="Genomic_DNA"/>
</dbReference>
<evidence type="ECO:0000256" key="1">
    <source>
        <dbReference type="ARBA" id="ARBA00023157"/>
    </source>
</evidence>
<dbReference type="InterPro" id="IPR022321">
    <property type="entry name" value="IGFBP_1-6_chordata"/>
</dbReference>
<comment type="caution">
    <text evidence="4">The sequence shown here is derived from an EMBL/GenBank/DDBJ whole genome shotgun (WGS) entry which is preliminary data.</text>
</comment>
<keyword evidence="5" id="KW-1185">Reference proteome</keyword>
<proteinExistence type="predicted"/>
<accession>A0ABQ9UG12</accession>
<dbReference type="PANTHER" id="PTHR11551">
    <property type="entry name" value="INSULIN-LIKE GROWTH FACTOR BINDING PROTEIN"/>
    <property type="match status" value="1"/>
</dbReference>
<dbReference type="PANTHER" id="PTHR11551:SF6">
    <property type="entry name" value="INSULIN-LIKE GROWTH FACTOR-BINDING PROTEIN 1"/>
    <property type="match status" value="1"/>
</dbReference>
<dbReference type="PROSITE" id="PS51323">
    <property type="entry name" value="IGFBP_N_2"/>
    <property type="match status" value="1"/>
</dbReference>